<evidence type="ECO:0000259" key="1">
    <source>
        <dbReference type="Pfam" id="PF04471"/>
    </source>
</evidence>
<evidence type="ECO:0000313" key="3">
    <source>
        <dbReference type="Proteomes" id="UP000631670"/>
    </source>
</evidence>
<name>A0ABR9IHW9_9PSEU</name>
<sequence>MRADSPSLETWLAELRAYADSTASTVLKRVWSFPDDETRDEFVATAADRPDAEFDLVLRHLLMPACTTPDDHSRLASARATGATDGDPHFRRIEAYYANRTDQPPWAGIRWVLDLLPDHPHSALQATEAYLVAHARSMPTAVAHATDDAEALIRARYIGLPSSVDARRELLGELGPREFSRLAGSVCTGAEVLAVSRREKPVGVDVVRSLGEGVVVTASTFTRAAVELAAKTGRIELVDGARLVGLLDERFGWDWPLRLEHLTREPVGAAGHRHDRTAAP</sequence>
<dbReference type="Pfam" id="PF04471">
    <property type="entry name" value="Mrr_cat"/>
    <property type="match status" value="1"/>
</dbReference>
<protein>
    <submittedName>
        <fullName evidence="2">Restriction system protein</fullName>
    </submittedName>
</protein>
<gene>
    <name evidence="2" type="ORF">H4696_009869</name>
</gene>
<accession>A0ABR9IHW9</accession>
<reference evidence="2 3" key="1">
    <citation type="submission" date="2020-10" db="EMBL/GenBank/DDBJ databases">
        <title>Sequencing the genomes of 1000 actinobacteria strains.</title>
        <authorList>
            <person name="Klenk H.-P."/>
        </authorList>
    </citation>
    <scope>NUCLEOTIDE SEQUENCE [LARGE SCALE GENOMIC DNA]</scope>
    <source>
        <strain evidence="2 3">DSM 44653</strain>
    </source>
</reference>
<proteinExistence type="predicted"/>
<evidence type="ECO:0000313" key="2">
    <source>
        <dbReference type="EMBL" id="MBE1502769.1"/>
    </source>
</evidence>
<dbReference type="InterPro" id="IPR007560">
    <property type="entry name" value="Restrct_endonuc_IV_Mrr"/>
</dbReference>
<dbReference type="Gene3D" id="3.40.1350.10">
    <property type="match status" value="1"/>
</dbReference>
<keyword evidence="3" id="KW-1185">Reference proteome</keyword>
<dbReference type="Proteomes" id="UP000631670">
    <property type="component" value="Unassembled WGS sequence"/>
</dbReference>
<dbReference type="RefSeq" id="WP_086863882.1">
    <property type="nucleotide sequence ID" value="NZ_JADBEG010000001.1"/>
</dbReference>
<dbReference type="EMBL" id="JADBEG010000001">
    <property type="protein sequence ID" value="MBE1502769.1"/>
    <property type="molecule type" value="Genomic_DNA"/>
</dbReference>
<organism evidence="2 3">
    <name type="scientific">Amycolatopsis lexingtonensis</name>
    <dbReference type="NCBI Taxonomy" id="218822"/>
    <lineage>
        <taxon>Bacteria</taxon>
        <taxon>Bacillati</taxon>
        <taxon>Actinomycetota</taxon>
        <taxon>Actinomycetes</taxon>
        <taxon>Pseudonocardiales</taxon>
        <taxon>Pseudonocardiaceae</taxon>
        <taxon>Amycolatopsis</taxon>
    </lineage>
</organism>
<comment type="caution">
    <text evidence="2">The sequence shown here is derived from an EMBL/GenBank/DDBJ whole genome shotgun (WGS) entry which is preliminary data.</text>
</comment>
<feature type="domain" description="Restriction endonuclease type IV Mrr" evidence="1">
    <location>
        <begin position="212"/>
        <end position="247"/>
    </location>
</feature>
<dbReference type="InterPro" id="IPR011856">
    <property type="entry name" value="tRNA_endonuc-like_dom_sf"/>
</dbReference>